<organism evidence="2 3">
    <name type="scientific">Rhodobacter flavimaris</name>
    <dbReference type="NCBI Taxonomy" id="2907145"/>
    <lineage>
        <taxon>Bacteria</taxon>
        <taxon>Pseudomonadati</taxon>
        <taxon>Pseudomonadota</taxon>
        <taxon>Alphaproteobacteria</taxon>
        <taxon>Rhodobacterales</taxon>
        <taxon>Rhodobacter group</taxon>
        <taxon>Rhodobacter</taxon>
    </lineage>
</organism>
<proteinExistence type="predicted"/>
<dbReference type="EMBL" id="JAJUOS010000009">
    <property type="protein sequence ID" value="MCE5974333.1"/>
    <property type="molecule type" value="Genomic_DNA"/>
</dbReference>
<dbReference type="RefSeq" id="WP_233677299.1">
    <property type="nucleotide sequence ID" value="NZ_JAJUOS010000009.1"/>
</dbReference>
<gene>
    <name evidence="2" type="ORF">LZA78_12635</name>
</gene>
<accession>A0ABS8YXX6</accession>
<name>A0ABS8YXX6_9RHOB</name>
<evidence type="ECO:0000313" key="2">
    <source>
        <dbReference type="EMBL" id="MCE5974333.1"/>
    </source>
</evidence>
<feature type="region of interest" description="Disordered" evidence="1">
    <location>
        <begin position="1"/>
        <end position="32"/>
    </location>
</feature>
<protein>
    <submittedName>
        <fullName evidence="2">Uncharacterized protein</fullName>
    </submittedName>
</protein>
<evidence type="ECO:0000256" key="1">
    <source>
        <dbReference type="SAM" id="MobiDB-lite"/>
    </source>
</evidence>
<feature type="compositionally biased region" description="Basic and acidic residues" evidence="1">
    <location>
        <begin position="14"/>
        <end position="32"/>
    </location>
</feature>
<keyword evidence="3" id="KW-1185">Reference proteome</keyword>
<sequence>MTARNAAREPVQGKGDRGQGGHAQEARRKAWKDGDVVEGLRHGAVLMVWHRSRPVWGVDSAARLGAT</sequence>
<evidence type="ECO:0000313" key="3">
    <source>
        <dbReference type="Proteomes" id="UP001521181"/>
    </source>
</evidence>
<comment type="caution">
    <text evidence="2">The sequence shown here is derived from an EMBL/GenBank/DDBJ whole genome shotgun (WGS) entry which is preliminary data.</text>
</comment>
<dbReference type="Proteomes" id="UP001521181">
    <property type="component" value="Unassembled WGS sequence"/>
</dbReference>
<reference evidence="2 3" key="1">
    <citation type="submission" date="2021-12" db="EMBL/GenBank/DDBJ databases">
        <title>Sinirhodobacter sp. WL0062 is a bacterium isolated from seawater.</title>
        <authorList>
            <person name="Wang L."/>
            <person name="He W."/>
            <person name="Zhang D.-F."/>
        </authorList>
    </citation>
    <scope>NUCLEOTIDE SEQUENCE [LARGE SCALE GENOMIC DNA]</scope>
    <source>
        <strain evidence="2 3">WL0062</strain>
    </source>
</reference>